<dbReference type="GO" id="GO:0006364">
    <property type="term" value="P:rRNA processing"/>
    <property type="evidence" value="ECO:0007669"/>
    <property type="project" value="UniProtKB-UniRule"/>
</dbReference>
<dbReference type="InterPro" id="IPR009000">
    <property type="entry name" value="Transl_B-barrel_sf"/>
</dbReference>
<reference evidence="8 9" key="1">
    <citation type="journal article" date="2012" name="Mol. Biol. Evol.">
        <title>Genome reduction and co-evolution between the primary and secondary bacterial symbionts of psyllids.</title>
        <authorList>
            <person name="Sloan D.B."/>
            <person name="Moran N.A."/>
        </authorList>
    </citation>
    <scope>NUCLEOTIDE SEQUENCE [LARGE SCALE GENOMIC DNA]</scope>
    <source>
        <strain evidence="8">Ceuc_S</strain>
    </source>
</reference>
<gene>
    <name evidence="5" type="primary">rimM</name>
    <name evidence="8" type="ORF">A359_08810</name>
</gene>
<keyword evidence="9" id="KW-1185">Reference proteome</keyword>
<feature type="domain" description="RimM N-terminal" evidence="6">
    <location>
        <begin position="2"/>
        <end position="83"/>
    </location>
</feature>
<protein>
    <recommendedName>
        <fullName evidence="5">Ribosome maturation factor RimM</fullName>
    </recommendedName>
</protein>
<dbReference type="SUPFAM" id="SSF50346">
    <property type="entry name" value="PRC-barrel domain"/>
    <property type="match status" value="1"/>
</dbReference>
<evidence type="ECO:0000256" key="1">
    <source>
        <dbReference type="ARBA" id="ARBA00022490"/>
    </source>
</evidence>
<feature type="domain" description="PRC-barrel" evidence="7">
    <location>
        <begin position="91"/>
        <end position="164"/>
    </location>
</feature>
<keyword evidence="1 5" id="KW-0963">Cytoplasm</keyword>
<dbReference type="HOGENOM" id="CLU_077636_1_0_6"/>
<dbReference type="SUPFAM" id="SSF50447">
    <property type="entry name" value="Translation proteins"/>
    <property type="match status" value="1"/>
</dbReference>
<dbReference type="InterPro" id="IPR036976">
    <property type="entry name" value="RimM_N_sf"/>
</dbReference>
<comment type="function">
    <text evidence="5">An accessory protein needed during the final step in the assembly of 30S ribosomal subunit, possibly for assembly of the head region. Essential for efficient processing of 16S rRNA. May be needed both before and after RbfA during the maturation of 16S rRNA. It has affinity for free ribosomal 30S subunits but not for 70S ribosomes.</text>
</comment>
<evidence type="ECO:0000259" key="7">
    <source>
        <dbReference type="Pfam" id="PF05239"/>
    </source>
</evidence>
<keyword evidence="2 5" id="KW-0690">Ribosome biogenesis</keyword>
<dbReference type="PATRIC" id="fig|1199245.3.peg.1015"/>
<dbReference type="STRING" id="1199245.A359_08810"/>
<comment type="similarity">
    <text evidence="5">Belongs to the RimM family.</text>
</comment>
<dbReference type="PANTHER" id="PTHR33692">
    <property type="entry name" value="RIBOSOME MATURATION FACTOR RIMM"/>
    <property type="match status" value="1"/>
</dbReference>
<dbReference type="InterPro" id="IPR002676">
    <property type="entry name" value="RimM_N"/>
</dbReference>
<dbReference type="NCBIfam" id="TIGR02273">
    <property type="entry name" value="16S_RimM"/>
    <property type="match status" value="1"/>
</dbReference>
<dbReference type="Pfam" id="PF01782">
    <property type="entry name" value="RimM"/>
    <property type="match status" value="1"/>
</dbReference>
<proteinExistence type="inferred from homology"/>
<evidence type="ECO:0000313" key="8">
    <source>
        <dbReference type="EMBL" id="AFP85247.1"/>
    </source>
</evidence>
<dbReference type="Gene3D" id="2.40.30.60">
    <property type="entry name" value="RimM"/>
    <property type="match status" value="1"/>
</dbReference>
<dbReference type="GO" id="GO:0005840">
    <property type="term" value="C:ribosome"/>
    <property type="evidence" value="ECO:0007669"/>
    <property type="project" value="InterPro"/>
</dbReference>
<organism evidence="8 9">
    <name type="scientific">secondary endosymbiont of Ctenarytaina eucalypti</name>
    <dbReference type="NCBI Taxonomy" id="1199245"/>
    <lineage>
        <taxon>Bacteria</taxon>
        <taxon>Pseudomonadati</taxon>
        <taxon>Pseudomonadota</taxon>
        <taxon>Gammaproteobacteria</taxon>
        <taxon>Enterobacterales</taxon>
        <taxon>Enterobacteriaceae</taxon>
        <taxon>aphid secondary symbionts</taxon>
    </lineage>
</organism>
<evidence type="ECO:0000259" key="6">
    <source>
        <dbReference type="Pfam" id="PF01782"/>
    </source>
</evidence>
<dbReference type="EMBL" id="CP003546">
    <property type="protein sequence ID" value="AFP85247.1"/>
    <property type="molecule type" value="Genomic_DNA"/>
</dbReference>
<evidence type="ECO:0000256" key="4">
    <source>
        <dbReference type="ARBA" id="ARBA00023186"/>
    </source>
</evidence>
<dbReference type="HAMAP" id="MF_00014">
    <property type="entry name" value="Ribosome_mat_RimM"/>
    <property type="match status" value="1"/>
</dbReference>
<keyword evidence="4 5" id="KW-0143">Chaperone</keyword>
<comment type="subunit">
    <text evidence="5">Binds ribosomal protein uS19.</text>
</comment>
<sequence precursor="true">MVVGLVGSSYGIHGWLRIFSFTEKASNIFSYHPWFIKRSGKWVPIRVENWKQHHHNLLIKVRGIENPQTATLLTNCEIVVDATQFPDPGKDVYYWKDLLGSQVITISSYQMGEVVDLFATGSNDILVVKANLKDVFGIQERLIPFLEGKVIQTVDLKAHIIAVDWDPNF</sequence>
<evidence type="ECO:0000256" key="2">
    <source>
        <dbReference type="ARBA" id="ARBA00022517"/>
    </source>
</evidence>
<dbReference type="InterPro" id="IPR011033">
    <property type="entry name" value="PRC_barrel-like_sf"/>
</dbReference>
<dbReference type="Proteomes" id="UP000003936">
    <property type="component" value="Chromosome"/>
</dbReference>
<comment type="domain">
    <text evidence="5">The PRC barrel domain binds ribosomal protein uS19.</text>
</comment>
<dbReference type="InterPro" id="IPR011961">
    <property type="entry name" value="RimM"/>
</dbReference>
<dbReference type="AlphaFoldDB" id="J3TFY8"/>
<dbReference type="Gene3D" id="2.30.30.240">
    <property type="entry name" value="PRC-barrel domain"/>
    <property type="match status" value="1"/>
</dbReference>
<keyword evidence="3 5" id="KW-0698">rRNA processing</keyword>
<evidence type="ECO:0000256" key="5">
    <source>
        <dbReference type="HAMAP-Rule" id="MF_00014"/>
    </source>
</evidence>
<evidence type="ECO:0000256" key="3">
    <source>
        <dbReference type="ARBA" id="ARBA00022552"/>
    </source>
</evidence>
<dbReference type="KEGG" id="sect:A359_08810"/>
<dbReference type="PANTHER" id="PTHR33692:SF1">
    <property type="entry name" value="RIBOSOME MATURATION FACTOR RIMM"/>
    <property type="match status" value="1"/>
</dbReference>
<dbReference type="GO" id="GO:0043022">
    <property type="term" value="F:ribosome binding"/>
    <property type="evidence" value="ECO:0007669"/>
    <property type="project" value="InterPro"/>
</dbReference>
<accession>J3TFY8</accession>
<name>J3TFY8_9ENTR</name>
<comment type="subcellular location">
    <subcellularLocation>
        <location evidence="5">Cytoplasm</location>
    </subcellularLocation>
</comment>
<evidence type="ECO:0000313" key="9">
    <source>
        <dbReference type="Proteomes" id="UP000003936"/>
    </source>
</evidence>
<dbReference type="InterPro" id="IPR027275">
    <property type="entry name" value="PRC-brl_dom"/>
</dbReference>
<dbReference type="GO" id="GO:0042274">
    <property type="term" value="P:ribosomal small subunit biogenesis"/>
    <property type="evidence" value="ECO:0007669"/>
    <property type="project" value="UniProtKB-UniRule"/>
</dbReference>
<dbReference type="GO" id="GO:0005737">
    <property type="term" value="C:cytoplasm"/>
    <property type="evidence" value="ECO:0007669"/>
    <property type="project" value="UniProtKB-SubCell"/>
</dbReference>
<dbReference type="Pfam" id="PF05239">
    <property type="entry name" value="PRC"/>
    <property type="match status" value="1"/>
</dbReference>